<organism evidence="1 2">
    <name type="scientific">Macrostomum lignano</name>
    <dbReference type="NCBI Taxonomy" id="282301"/>
    <lineage>
        <taxon>Eukaryota</taxon>
        <taxon>Metazoa</taxon>
        <taxon>Spiralia</taxon>
        <taxon>Lophotrochozoa</taxon>
        <taxon>Platyhelminthes</taxon>
        <taxon>Rhabditophora</taxon>
        <taxon>Macrostomorpha</taxon>
        <taxon>Macrostomida</taxon>
        <taxon>Macrostomidae</taxon>
        <taxon>Macrostomum</taxon>
    </lineage>
</organism>
<dbReference type="STRING" id="282301.A0A1I8HHR1"/>
<evidence type="ECO:0000313" key="2">
    <source>
        <dbReference type="WBParaSite" id="maker-uti_cns_0006246-snap-gene-0.10-mRNA-1"/>
    </source>
</evidence>
<reference evidence="2" key="1">
    <citation type="submission" date="2016-11" db="UniProtKB">
        <authorList>
            <consortium name="WormBaseParasite"/>
        </authorList>
    </citation>
    <scope>IDENTIFICATION</scope>
</reference>
<name>A0A1I8HHR1_9PLAT</name>
<dbReference type="WBParaSite" id="maker-uti_cns_0006246-snap-gene-0.10-mRNA-1">
    <property type="protein sequence ID" value="maker-uti_cns_0006246-snap-gene-0.10-mRNA-1"/>
    <property type="gene ID" value="maker-uti_cns_0006246-snap-gene-0.10"/>
</dbReference>
<dbReference type="Pfam" id="PF07690">
    <property type="entry name" value="MFS_1"/>
    <property type="match status" value="1"/>
</dbReference>
<dbReference type="InterPro" id="IPR011701">
    <property type="entry name" value="MFS"/>
</dbReference>
<proteinExistence type="predicted"/>
<protein>
    <submittedName>
        <fullName evidence="2">MFS domain-containing protein</fullName>
    </submittedName>
</protein>
<accession>A0A1I8HHR1</accession>
<dbReference type="Gene3D" id="1.20.1250.20">
    <property type="entry name" value="MFS general substrate transporter like domains"/>
    <property type="match status" value="1"/>
</dbReference>
<dbReference type="AlphaFoldDB" id="A0A1I8HHR1"/>
<evidence type="ECO:0000313" key="1">
    <source>
        <dbReference type="Proteomes" id="UP000095280"/>
    </source>
</evidence>
<dbReference type="InterPro" id="IPR036259">
    <property type="entry name" value="MFS_trans_sf"/>
</dbReference>
<keyword evidence="1" id="KW-1185">Reference proteome</keyword>
<dbReference type="GO" id="GO:0022857">
    <property type="term" value="F:transmembrane transporter activity"/>
    <property type="evidence" value="ECO:0007669"/>
    <property type="project" value="InterPro"/>
</dbReference>
<dbReference type="Proteomes" id="UP000095280">
    <property type="component" value="Unplaced"/>
</dbReference>
<sequence>MKQLMQSLNIEQREWLLLISACLIKLIAGQSLSGPIFANFMKMSYGLNQRQLDFSITSMYIGTVLILLSGVFFDRYGARKSVAFSGVFSSLATLFLAIAMAHPEPLRHSLWLLYILLFLYGHSFNYSYMAAIGCCMSSFQPSRRGYIMTLLDTCYNIGPPIVAFIYYVVFANMHRSVADQSPVGTMIVLLVFTMAAHTFAYFFMTPVQSLMDADGLSESIPILSGQQQQSYAETTSSDDDEFDESNATAPSSAAAEREANEIRQQRSPDDDFLAQSGEFLKVSCSQSFLPLLLGLGLTIGANLSIFLKMTSVTRSLSLTQYDVYYFWIPCLVSVAWRCLIGPLTDHYLPRASQRALVLLAGVFGFGAPSVLMLCTPLAPGASPLGVTMTAFTLAALVAATLYTLAPVIISQTQQRYLFGRLYSLCVLLGFLVALPLMLQFGALYDSHAQWTPAANSSAAPTPEEPECFGQACYMYGGLANAACQFVSIACLAFFAVYLRLASSS</sequence>
<dbReference type="SUPFAM" id="SSF103473">
    <property type="entry name" value="MFS general substrate transporter"/>
    <property type="match status" value="1"/>
</dbReference>